<sequence length="68" mass="8048">MVLKYLLLSIFSFLPNLYLYHIKNRTTMKNYWIKPCLTTLICIGLISACKKTTLYQTMMAWKTARPLK</sequence>
<gene>
    <name evidence="2" type="ORF">SAMN05421740_109158</name>
</gene>
<proteinExistence type="predicted"/>
<feature type="transmembrane region" description="Helical" evidence="1">
    <location>
        <begin position="29"/>
        <end position="49"/>
    </location>
</feature>
<protein>
    <submittedName>
        <fullName evidence="2">Uncharacterized protein</fullName>
    </submittedName>
</protein>
<dbReference type="Proteomes" id="UP000198916">
    <property type="component" value="Unassembled WGS sequence"/>
</dbReference>
<dbReference type="AlphaFoldDB" id="A0A1H7SV04"/>
<reference evidence="3" key="1">
    <citation type="submission" date="2016-10" db="EMBL/GenBank/DDBJ databases">
        <authorList>
            <person name="Varghese N."/>
            <person name="Submissions S."/>
        </authorList>
    </citation>
    <scope>NUCLEOTIDE SEQUENCE [LARGE SCALE GENOMIC DNA]</scope>
    <source>
        <strain evidence="3">Jip14</strain>
    </source>
</reference>
<name>A0A1H7SV04_9SPHI</name>
<dbReference type="EMBL" id="FNZR01000009">
    <property type="protein sequence ID" value="SEL75337.1"/>
    <property type="molecule type" value="Genomic_DNA"/>
</dbReference>
<accession>A0A1H7SV04</accession>
<keyword evidence="3" id="KW-1185">Reference proteome</keyword>
<keyword evidence="1" id="KW-0812">Transmembrane</keyword>
<organism evidence="2 3">
    <name type="scientific">Parapedobacter koreensis</name>
    <dbReference type="NCBI Taxonomy" id="332977"/>
    <lineage>
        <taxon>Bacteria</taxon>
        <taxon>Pseudomonadati</taxon>
        <taxon>Bacteroidota</taxon>
        <taxon>Sphingobacteriia</taxon>
        <taxon>Sphingobacteriales</taxon>
        <taxon>Sphingobacteriaceae</taxon>
        <taxon>Parapedobacter</taxon>
    </lineage>
</organism>
<keyword evidence="1" id="KW-0472">Membrane</keyword>
<evidence type="ECO:0000313" key="3">
    <source>
        <dbReference type="Proteomes" id="UP000198916"/>
    </source>
</evidence>
<keyword evidence="1" id="KW-1133">Transmembrane helix</keyword>
<evidence type="ECO:0000256" key="1">
    <source>
        <dbReference type="SAM" id="Phobius"/>
    </source>
</evidence>
<dbReference type="STRING" id="332977.SAMN05421740_109158"/>
<evidence type="ECO:0000313" key="2">
    <source>
        <dbReference type="EMBL" id="SEL75337.1"/>
    </source>
</evidence>